<dbReference type="PANTHER" id="PTHR47723">
    <property type="entry name" value="OS05G0353850 PROTEIN"/>
    <property type="match status" value="1"/>
</dbReference>
<feature type="domain" description="RNase H type-1" evidence="1">
    <location>
        <begin position="67"/>
        <end position="189"/>
    </location>
</feature>
<evidence type="ECO:0000259" key="1">
    <source>
        <dbReference type="Pfam" id="PF13456"/>
    </source>
</evidence>
<dbReference type="EMBL" id="JABTTQ020001785">
    <property type="protein sequence ID" value="KAK6128265.1"/>
    <property type="molecule type" value="Genomic_DNA"/>
</dbReference>
<dbReference type="InterPro" id="IPR053151">
    <property type="entry name" value="RNase_H-like"/>
</dbReference>
<dbReference type="Pfam" id="PF13456">
    <property type="entry name" value="RVT_3"/>
    <property type="match status" value="1"/>
</dbReference>
<keyword evidence="3" id="KW-1185">Reference proteome</keyword>
<comment type="caution">
    <text evidence="2">The sequence shown here is derived from an EMBL/GenBank/DDBJ whole genome shotgun (WGS) entry which is preliminary data.</text>
</comment>
<reference evidence="2 3" key="1">
    <citation type="journal article" date="2021" name="Comput. Struct. Biotechnol. J.">
        <title>De novo genome assembly of the potent medicinal plant Rehmannia glutinosa using nanopore technology.</title>
        <authorList>
            <person name="Ma L."/>
            <person name="Dong C."/>
            <person name="Song C."/>
            <person name="Wang X."/>
            <person name="Zheng X."/>
            <person name="Niu Y."/>
            <person name="Chen S."/>
            <person name="Feng W."/>
        </authorList>
    </citation>
    <scope>NUCLEOTIDE SEQUENCE [LARGE SCALE GENOMIC DNA]</scope>
    <source>
        <strain evidence="2">DH-2019</strain>
    </source>
</reference>
<dbReference type="Proteomes" id="UP001318860">
    <property type="component" value="Unassembled WGS sequence"/>
</dbReference>
<gene>
    <name evidence="2" type="ORF">DH2020_037992</name>
</gene>
<name>A0ABR0V1S7_REHGL</name>
<dbReference type="PANTHER" id="PTHR47723:SF19">
    <property type="entry name" value="POLYNUCLEOTIDYL TRANSFERASE, RIBONUCLEASE H-LIKE SUPERFAMILY PROTEIN"/>
    <property type="match status" value="1"/>
</dbReference>
<dbReference type="Gene3D" id="3.30.420.10">
    <property type="entry name" value="Ribonuclease H-like superfamily/Ribonuclease H"/>
    <property type="match status" value="1"/>
</dbReference>
<organism evidence="2 3">
    <name type="scientific">Rehmannia glutinosa</name>
    <name type="common">Chinese foxglove</name>
    <dbReference type="NCBI Taxonomy" id="99300"/>
    <lineage>
        <taxon>Eukaryota</taxon>
        <taxon>Viridiplantae</taxon>
        <taxon>Streptophyta</taxon>
        <taxon>Embryophyta</taxon>
        <taxon>Tracheophyta</taxon>
        <taxon>Spermatophyta</taxon>
        <taxon>Magnoliopsida</taxon>
        <taxon>eudicotyledons</taxon>
        <taxon>Gunneridae</taxon>
        <taxon>Pentapetalae</taxon>
        <taxon>asterids</taxon>
        <taxon>lamiids</taxon>
        <taxon>Lamiales</taxon>
        <taxon>Orobanchaceae</taxon>
        <taxon>Rehmannieae</taxon>
        <taxon>Rehmannia</taxon>
    </lineage>
</organism>
<dbReference type="CDD" id="cd06222">
    <property type="entry name" value="RNase_H_like"/>
    <property type="match status" value="1"/>
</dbReference>
<evidence type="ECO:0000313" key="2">
    <source>
        <dbReference type="EMBL" id="KAK6128265.1"/>
    </source>
</evidence>
<dbReference type="InterPro" id="IPR002156">
    <property type="entry name" value="RNaseH_domain"/>
</dbReference>
<dbReference type="InterPro" id="IPR036397">
    <property type="entry name" value="RNaseH_sf"/>
</dbReference>
<sequence length="217" mass="24346">MWAIWNNRNEVVWNSKSNSAAMVVNYASSFLIQWESAQQVEIGDWRIKSRDGAAVWNKPKQGELKCNVDGAIFSHEDRVGYGCVVRNFKGEFVAAKKGVLQGINDPEIVEAISFREALSWIKNRFKDVVMSVETDSLCVIQAIWGKAFSNSYFSTVIGDCINMLRELPLVSCVFVRRSVNRVAHGLAKAMDSMSGVVVWENTPLSFICNLLLSDINE</sequence>
<protein>
    <recommendedName>
        <fullName evidence="1">RNase H type-1 domain-containing protein</fullName>
    </recommendedName>
</protein>
<dbReference type="InterPro" id="IPR044730">
    <property type="entry name" value="RNase_H-like_dom_plant"/>
</dbReference>
<dbReference type="InterPro" id="IPR012337">
    <property type="entry name" value="RNaseH-like_sf"/>
</dbReference>
<evidence type="ECO:0000313" key="3">
    <source>
        <dbReference type="Proteomes" id="UP001318860"/>
    </source>
</evidence>
<dbReference type="SUPFAM" id="SSF53098">
    <property type="entry name" value="Ribonuclease H-like"/>
    <property type="match status" value="1"/>
</dbReference>
<accession>A0ABR0V1S7</accession>
<proteinExistence type="predicted"/>